<evidence type="ECO:0000256" key="1">
    <source>
        <dbReference type="SAM" id="Phobius"/>
    </source>
</evidence>
<keyword evidence="4" id="KW-1185">Reference proteome</keyword>
<dbReference type="InterPro" id="IPR000045">
    <property type="entry name" value="Prepilin_IV_endopep_pep"/>
</dbReference>
<evidence type="ECO:0000259" key="2">
    <source>
        <dbReference type="Pfam" id="PF01478"/>
    </source>
</evidence>
<keyword evidence="1" id="KW-0812">Transmembrane</keyword>
<feature type="transmembrane region" description="Helical" evidence="1">
    <location>
        <begin position="32"/>
        <end position="48"/>
    </location>
</feature>
<evidence type="ECO:0000313" key="3">
    <source>
        <dbReference type="EMBL" id="EGL41827.1"/>
    </source>
</evidence>
<feature type="domain" description="Prepilin type IV endopeptidase peptidase" evidence="2">
    <location>
        <begin position="12"/>
        <end position="108"/>
    </location>
</feature>
<keyword evidence="1" id="KW-0472">Membrane</keyword>
<comment type="caution">
    <text evidence="3">The sequence shown here is derived from an EMBL/GenBank/DDBJ whole genome shotgun (WGS) entry which is preliminary data.</text>
</comment>
<feature type="transmembrane region" description="Helical" evidence="1">
    <location>
        <begin position="5"/>
        <end position="26"/>
    </location>
</feature>
<protein>
    <submittedName>
        <fullName evidence="3">Peptidase, A24 family</fullName>
    </submittedName>
</protein>
<evidence type="ECO:0000313" key="4">
    <source>
        <dbReference type="Proteomes" id="UP000004018"/>
    </source>
</evidence>
<dbReference type="Proteomes" id="UP000004018">
    <property type="component" value="Unassembled WGS sequence"/>
</dbReference>
<organism evidence="3 4">
    <name type="scientific">Megasphaera lornae</name>
    <dbReference type="NCBI Taxonomy" id="1000568"/>
    <lineage>
        <taxon>Bacteria</taxon>
        <taxon>Bacillati</taxon>
        <taxon>Bacillota</taxon>
        <taxon>Negativicutes</taxon>
        <taxon>Veillonellales</taxon>
        <taxon>Veillonellaceae</taxon>
        <taxon>Megasphaera</taxon>
    </lineage>
</organism>
<gene>
    <name evidence="3" type="ORF">HMPREF1039_0075</name>
</gene>
<dbReference type="EMBL" id="AFIJ01000008">
    <property type="protein sequence ID" value="EGL41827.1"/>
    <property type="molecule type" value="Genomic_DNA"/>
</dbReference>
<proteinExistence type="predicted"/>
<dbReference type="Gene3D" id="1.20.120.1220">
    <property type="match status" value="1"/>
</dbReference>
<feature type="transmembrane region" description="Helical" evidence="1">
    <location>
        <begin position="55"/>
        <end position="73"/>
    </location>
</feature>
<accession>A0ABN0D374</accession>
<name>A0ABN0D374_9FIRM</name>
<dbReference type="Pfam" id="PF01478">
    <property type="entry name" value="Peptidase_A24"/>
    <property type="match status" value="1"/>
</dbReference>
<sequence length="147" mass="16732">MWENIWFACIGMVTVYIFYTDCRYYWIPDRAIALLVLLHGAAWYGGMIQPQWSTVLGVSVTFCLLWCWKPQGIGTGDIKLAMILSCSCMGREGVLMLWSAFFSALVCALIVWRCKGEKMIPFAPFLLCGWWFAKWEAAAILIQPGNL</sequence>
<dbReference type="RefSeq" id="WP_007390617.1">
    <property type="nucleotide sequence ID" value="NZ_AFIJ01000008.1"/>
</dbReference>
<keyword evidence="1" id="KW-1133">Transmembrane helix</keyword>
<reference evidence="3 4" key="1">
    <citation type="submission" date="2011-04" db="EMBL/GenBank/DDBJ databases">
        <authorList>
            <person name="Harkins D.M."/>
            <person name="Madupu R."/>
            <person name="Durkin A.S."/>
            <person name="Torralba M."/>
            <person name="Methe B."/>
            <person name="Sutton G.G."/>
            <person name="Nelson K.E."/>
        </authorList>
    </citation>
    <scope>NUCLEOTIDE SEQUENCE [LARGE SCALE GENOMIC DNA]</scope>
    <source>
        <strain evidence="3 4">UPII 199-6</strain>
    </source>
</reference>
<feature type="transmembrane region" description="Helical" evidence="1">
    <location>
        <begin position="93"/>
        <end position="112"/>
    </location>
</feature>